<dbReference type="SUPFAM" id="SSF50965">
    <property type="entry name" value="Galactose oxidase, central domain"/>
    <property type="match status" value="1"/>
</dbReference>
<dbReference type="EMBL" id="CP151501">
    <property type="protein sequence ID" value="WZN58635.1"/>
    <property type="molecule type" value="Genomic_DNA"/>
</dbReference>
<evidence type="ECO:0000313" key="4">
    <source>
        <dbReference type="EMBL" id="WZN58635.1"/>
    </source>
</evidence>
<dbReference type="InterPro" id="IPR011043">
    <property type="entry name" value="Gal_Oxase/kelch_b-propeller"/>
</dbReference>
<accession>A0AAX4NXK4</accession>
<dbReference type="AlphaFoldDB" id="A0AAX4NXK4"/>
<evidence type="ECO:0000256" key="1">
    <source>
        <dbReference type="ARBA" id="ARBA00022441"/>
    </source>
</evidence>
<keyword evidence="5" id="KW-1185">Reference proteome</keyword>
<dbReference type="Proteomes" id="UP001472866">
    <property type="component" value="Chromosome 01"/>
</dbReference>
<evidence type="ECO:0000256" key="3">
    <source>
        <dbReference type="SAM" id="MobiDB-lite"/>
    </source>
</evidence>
<reference evidence="4 5" key="1">
    <citation type="submission" date="2024-03" db="EMBL/GenBank/DDBJ databases">
        <title>Complete genome sequence of the green alga Chloropicon roscoffensis RCC1871.</title>
        <authorList>
            <person name="Lemieux C."/>
            <person name="Pombert J.-F."/>
            <person name="Otis C."/>
            <person name="Turmel M."/>
        </authorList>
    </citation>
    <scope>NUCLEOTIDE SEQUENCE [LARGE SCALE GENOMIC DNA]</scope>
    <source>
        <strain evidence="4 5">RCC1871</strain>
    </source>
</reference>
<protein>
    <submittedName>
        <fullName evidence="4">Leucine-zipper-like transcriptional regulator</fullName>
    </submittedName>
</protein>
<keyword evidence="2" id="KW-0677">Repeat</keyword>
<organism evidence="4 5">
    <name type="scientific">Chloropicon roscoffensis</name>
    <dbReference type="NCBI Taxonomy" id="1461544"/>
    <lineage>
        <taxon>Eukaryota</taxon>
        <taxon>Viridiplantae</taxon>
        <taxon>Chlorophyta</taxon>
        <taxon>Chloropicophyceae</taxon>
        <taxon>Chloropicales</taxon>
        <taxon>Chloropicaceae</taxon>
        <taxon>Chloropicon</taxon>
    </lineage>
</organism>
<sequence length="774" mass="86106">MFQNRPKQTKPAYTWKRVLTKKEFRNQEPSGRAGHVQFVLSSGDNRFWVHGGQAADGSYSDELFCFDTSKKIWSKHKLPSAPSARAYHGVCLCTPSTEVQILKGKKAVPRVAVYGGIEKGQLKKEVSLLEQWTAFSNKSAFAPTKNQTAWLQSDEDFEVTGSVPLPRCNHTMTTLDTGQHVLVFGGWHGRFVNDLYVLDTEHMHWSLRKARANPRSKVEFEVTPRAGHTAVLVRSQIFDRGPKGEFTGPALVCFGGQTDGGMQLDEVLVLDLTNWEWHRPRPHGREPVARSGHSACLVGNRIVIFGGWDGGKVRDDLHVLEIEGDMYRDWCWQDQIVRGAKVEGRIGHGAICLKNRIFLFGGIGKDQTPLGDLHTLEIPDHKPVSSATSTQDSGVAAVSDQDLAARIRRNQAVAQTKTEKTLDSKLDGAVQAVSRRIQVLNAVNRERHEAQQQEVAQNLREAKQKSVFDLVQNHGKGLTDALAIANGFNPEGGELVDVNRAASQIVAKYNVPQPPRDRARKPRSGNSAWHDAIVGGVEQVALEQIAVNGGLVKTWGALIDDGDTSEEEEVEVAAMTREEEDVEDVIHATRYEKHLERELKGESLRELVRQQTEREFAFKQQPKRLVNVLGEAPLMIASGPEMSAEIAKIANQGAVSTRSHQNDLLAIMDTLPQSKQPVPRGIVDSAMKIKALFAANLHRKRFERLRATVRIQAHVRRFITVCRLRREGTLRLQREEEDGRASGSGTKKKTKASKASKKKAKKSEKRGFGSTQTK</sequence>
<proteinExistence type="predicted"/>
<keyword evidence="1" id="KW-0880">Kelch repeat</keyword>
<dbReference type="PANTHER" id="PTHR46093">
    <property type="entry name" value="ACYL-COA-BINDING DOMAIN-CONTAINING PROTEIN 5"/>
    <property type="match status" value="1"/>
</dbReference>
<dbReference type="InterPro" id="IPR015915">
    <property type="entry name" value="Kelch-typ_b-propeller"/>
</dbReference>
<feature type="compositionally biased region" description="Basic residues" evidence="3">
    <location>
        <begin position="746"/>
        <end position="764"/>
    </location>
</feature>
<feature type="region of interest" description="Disordered" evidence="3">
    <location>
        <begin position="733"/>
        <end position="774"/>
    </location>
</feature>
<name>A0AAX4NXK4_9CHLO</name>
<evidence type="ECO:0000313" key="5">
    <source>
        <dbReference type="Proteomes" id="UP001472866"/>
    </source>
</evidence>
<dbReference type="PANTHER" id="PTHR46093:SF3">
    <property type="entry name" value="ACYL-COA-BINDING DOMAIN-CONTAINING PROTEIN 4"/>
    <property type="match status" value="1"/>
</dbReference>
<dbReference type="Pfam" id="PF24681">
    <property type="entry name" value="Kelch_KLHDC2_KLHL20_DRC7"/>
    <property type="match status" value="1"/>
</dbReference>
<dbReference type="Gene3D" id="2.120.10.80">
    <property type="entry name" value="Kelch-type beta propeller"/>
    <property type="match status" value="3"/>
</dbReference>
<gene>
    <name evidence="4" type="ORF">HKI87_01g01590</name>
</gene>
<evidence type="ECO:0000256" key="2">
    <source>
        <dbReference type="ARBA" id="ARBA00022737"/>
    </source>
</evidence>